<organism evidence="2 3">
    <name type="scientific">Alcaligenes xylosoxydans xylosoxydans</name>
    <name type="common">Achromobacter xylosoxidans</name>
    <dbReference type="NCBI Taxonomy" id="85698"/>
    <lineage>
        <taxon>Bacteria</taxon>
        <taxon>Pseudomonadati</taxon>
        <taxon>Pseudomonadota</taxon>
        <taxon>Betaproteobacteria</taxon>
        <taxon>Burkholderiales</taxon>
        <taxon>Alcaligenaceae</taxon>
        <taxon>Achromobacter</taxon>
    </lineage>
</organism>
<name>A0A0D6GEV5_ALCXX</name>
<keyword evidence="1" id="KW-0732">Signal</keyword>
<dbReference type="EMBL" id="JAPZVI010000009">
    <property type="protein sequence ID" value="MCZ8402599.1"/>
    <property type="molecule type" value="Genomic_DNA"/>
</dbReference>
<dbReference type="GeneID" id="75274947"/>
<evidence type="ECO:0000313" key="2">
    <source>
        <dbReference type="EMBL" id="MCZ8402599.1"/>
    </source>
</evidence>
<dbReference type="KEGG" id="axx:ERS451415_01282"/>
<proteinExistence type="predicted"/>
<evidence type="ECO:0000256" key="1">
    <source>
        <dbReference type="SAM" id="SignalP"/>
    </source>
</evidence>
<sequence length="172" mass="19280">MSNYYRLARTTLAAAALAGLAACANLAQVAPGTPLADVQAQFGRPNFECPQANGGRRVIWTQQPMGQYAWGANVGADGRVDRVVPLLTDAHFKVLEQGQWSPERVRCEFGPPARIDQAGLGEKREVIWSYRYKENSVWNSLMYVYMGRDGNGVTHFHPGPDPMYDDDRFMWR</sequence>
<feature type="chain" id="PRO_5041038848" description="Lipoprotein" evidence="1">
    <location>
        <begin position="30"/>
        <end position="172"/>
    </location>
</feature>
<dbReference type="Proteomes" id="UP001141992">
    <property type="component" value="Unassembled WGS sequence"/>
</dbReference>
<accession>A0A0D6GEV5</accession>
<dbReference type="eggNOG" id="COG2913">
    <property type="taxonomic scope" value="Bacteria"/>
</dbReference>
<protein>
    <recommendedName>
        <fullName evidence="4">Lipoprotein</fullName>
    </recommendedName>
</protein>
<feature type="signal peptide" evidence="1">
    <location>
        <begin position="1"/>
        <end position="29"/>
    </location>
</feature>
<evidence type="ECO:0000313" key="3">
    <source>
        <dbReference type="Proteomes" id="UP001141992"/>
    </source>
</evidence>
<gene>
    <name evidence="2" type="ORF">O9570_14180</name>
</gene>
<reference evidence="2" key="1">
    <citation type="submission" date="2022-12" db="EMBL/GenBank/DDBJ databases">
        <authorList>
            <person name="Voronina O.L."/>
            <person name="Kunda M.S."/>
            <person name="Ryzhova N."/>
            <person name="Aksenova E.I."/>
        </authorList>
    </citation>
    <scope>NUCLEOTIDE SEQUENCE</scope>
    <source>
        <strain evidence="2">SCCH136:Ach223948</strain>
    </source>
</reference>
<dbReference type="PROSITE" id="PS51257">
    <property type="entry name" value="PROKAR_LIPOPROTEIN"/>
    <property type="match status" value="1"/>
</dbReference>
<dbReference type="RefSeq" id="WP_020924856.1">
    <property type="nucleotide sequence ID" value="NZ_CAJFDJ010000006.1"/>
</dbReference>
<comment type="caution">
    <text evidence="2">The sequence shown here is derived from an EMBL/GenBank/DDBJ whole genome shotgun (WGS) entry which is preliminary data.</text>
</comment>
<evidence type="ECO:0008006" key="4">
    <source>
        <dbReference type="Google" id="ProtNLM"/>
    </source>
</evidence>
<dbReference type="AlphaFoldDB" id="A0A0D6GEV5"/>